<keyword evidence="2" id="KW-1185">Reference proteome</keyword>
<dbReference type="InterPro" id="IPR020501">
    <property type="entry name" value="Uncharacterised_AF1218"/>
</dbReference>
<dbReference type="AlphaFoldDB" id="H8I9L6"/>
<dbReference type="STRING" id="1041930.Mtc_1307"/>
<dbReference type="HOGENOM" id="CLU_161115_1_0_2"/>
<accession>H8I9L6</accession>
<sequence>MEVVTLNSSEDELVLSRIKDYLSRDKDGRRRAVLKIFLEGGPYETKDIDDKLREQHFDVKNKGTPAMVGLMGSKTGILSVDVTGDHNMYSIKEKYKRLVKEALDDTS</sequence>
<evidence type="ECO:0000313" key="1">
    <source>
        <dbReference type="EMBL" id="AFD00061.1"/>
    </source>
</evidence>
<proteinExistence type="predicted"/>
<organism evidence="1 2">
    <name type="scientific">Methanocella conradii (strain DSM 24694 / JCM 17849 / CGMCC 1.5162 / HZ254)</name>
    <dbReference type="NCBI Taxonomy" id="1041930"/>
    <lineage>
        <taxon>Archaea</taxon>
        <taxon>Methanobacteriati</taxon>
        <taxon>Methanobacteriota</taxon>
        <taxon>Stenosarchaea group</taxon>
        <taxon>Methanomicrobia</taxon>
        <taxon>Methanocellales</taxon>
        <taxon>Methanocellaceae</taxon>
        <taxon>Methanocella</taxon>
    </lineage>
</organism>
<name>H8I9L6_METCZ</name>
<dbReference type="RefSeq" id="WP_014405898.1">
    <property type="nucleotide sequence ID" value="NC_017034.1"/>
</dbReference>
<reference evidence="1 2" key="1">
    <citation type="journal article" date="2012" name="J. Bacteriol.">
        <title>Complete genome sequence of a thermophilic methanogen, Methanocella conradii HZ254, isolated from Chinese rice field soil.</title>
        <authorList>
            <person name="Lu Z."/>
            <person name="Lu Y."/>
        </authorList>
    </citation>
    <scope>NUCLEOTIDE SEQUENCE [LARGE SCALE GENOMIC DNA]</scope>
    <source>
        <strain evidence="2">DSM 24694 / JCM 17849 / CGMCC 1.5162 / HZ254</strain>
    </source>
</reference>
<dbReference type="eggNOG" id="arCOG04419">
    <property type="taxonomic scope" value="Archaea"/>
</dbReference>
<dbReference type="KEGG" id="mez:Mtc_1307"/>
<gene>
    <name evidence="1" type="ordered locus">Mtc_1307</name>
</gene>
<dbReference type="Proteomes" id="UP000005233">
    <property type="component" value="Chromosome"/>
</dbReference>
<dbReference type="Pfam" id="PF10826">
    <property type="entry name" value="DUF2551"/>
    <property type="match status" value="1"/>
</dbReference>
<dbReference type="GeneID" id="11971434"/>
<protein>
    <submittedName>
        <fullName evidence="1">Uncharacterized protein</fullName>
    </submittedName>
</protein>
<dbReference type="EMBL" id="CP003243">
    <property type="protein sequence ID" value="AFD00061.1"/>
    <property type="molecule type" value="Genomic_DNA"/>
</dbReference>
<evidence type="ECO:0000313" key="2">
    <source>
        <dbReference type="Proteomes" id="UP000005233"/>
    </source>
</evidence>